<keyword evidence="2" id="KW-1185">Reference proteome</keyword>
<evidence type="ECO:0000313" key="1">
    <source>
        <dbReference type="EMBL" id="KHA59851.1"/>
    </source>
</evidence>
<organism evidence="1 2">
    <name type="scientific">Vibrio variabilis</name>
    <dbReference type="NCBI Taxonomy" id="990271"/>
    <lineage>
        <taxon>Bacteria</taxon>
        <taxon>Pseudomonadati</taxon>
        <taxon>Pseudomonadota</taxon>
        <taxon>Gammaproteobacteria</taxon>
        <taxon>Vibrionales</taxon>
        <taxon>Vibrionaceae</taxon>
        <taxon>Vibrio</taxon>
    </lineage>
</organism>
<dbReference type="EMBL" id="JRWM01000022">
    <property type="protein sequence ID" value="KHA59851.1"/>
    <property type="molecule type" value="Genomic_DNA"/>
</dbReference>
<accession>A0ABR4Y8P9</accession>
<reference evidence="1 2" key="1">
    <citation type="submission" date="2014-10" db="EMBL/GenBank/DDBJ databases">
        <title>Genome sequencing of Vibrio variabilis T01.</title>
        <authorList>
            <person name="Chan K.-G."/>
            <person name="Mohamad N.I."/>
        </authorList>
    </citation>
    <scope>NUCLEOTIDE SEQUENCE [LARGE SCALE GENOMIC DNA]</scope>
    <source>
        <strain evidence="1 2">T01</strain>
    </source>
</reference>
<evidence type="ECO:0000313" key="2">
    <source>
        <dbReference type="Proteomes" id="UP000030520"/>
    </source>
</evidence>
<protein>
    <submittedName>
        <fullName evidence="1">Uncharacterized protein</fullName>
    </submittedName>
</protein>
<gene>
    <name evidence="1" type="ORF">NL53_14435</name>
</gene>
<name>A0ABR4Y8P9_9VIBR</name>
<dbReference type="Proteomes" id="UP000030520">
    <property type="component" value="Unassembled WGS sequence"/>
</dbReference>
<comment type="caution">
    <text evidence="1">The sequence shown here is derived from an EMBL/GenBank/DDBJ whole genome shotgun (WGS) entry which is preliminary data.</text>
</comment>
<sequence length="84" mass="9701">MNLVSKACQMTPYKGAIPVGSYFIKPDEFSDPDMLGDLMRNFRLDHPGDWGDWRVRIHAKPNTNTWGRDEFLYMEVVLRALLGV</sequence>
<proteinExistence type="predicted"/>